<proteinExistence type="predicted"/>
<evidence type="ECO:0000313" key="2">
    <source>
        <dbReference type="EMBL" id="MBB6084594.1"/>
    </source>
</evidence>
<name>A0A7W9TPT9_CASDE</name>
<dbReference type="Proteomes" id="UP000541136">
    <property type="component" value="Unassembled WGS sequence"/>
</dbReference>
<accession>A0A7W9TPT9</accession>
<feature type="signal peptide" evidence="1">
    <location>
        <begin position="1"/>
        <end position="26"/>
    </location>
</feature>
<gene>
    <name evidence="2" type="ORF">HNR28_002640</name>
</gene>
<dbReference type="AlphaFoldDB" id="A0A7W9TPT9"/>
<protein>
    <recommendedName>
        <fullName evidence="4">Twin-arginine translocation signal domain-containing protein</fullName>
    </recommendedName>
</protein>
<reference evidence="2 3" key="1">
    <citation type="submission" date="2020-08" db="EMBL/GenBank/DDBJ databases">
        <title>Genomic Encyclopedia of Type Strains, Phase IV (KMG-IV): sequencing the most valuable type-strain genomes for metagenomic binning, comparative biology and taxonomic classification.</title>
        <authorList>
            <person name="Goeker M."/>
        </authorList>
    </citation>
    <scope>NUCLEOTIDE SEQUENCE [LARGE SCALE GENOMIC DNA]</scope>
    <source>
        <strain evidence="2 3">DSM 12141</strain>
    </source>
</reference>
<dbReference type="RefSeq" id="WP_043684768.1">
    <property type="nucleotide sequence ID" value="NZ_JACHIB010000015.1"/>
</dbReference>
<evidence type="ECO:0000313" key="3">
    <source>
        <dbReference type="Proteomes" id="UP000541136"/>
    </source>
</evidence>
<dbReference type="EMBL" id="JACHIB010000015">
    <property type="protein sequence ID" value="MBB6084594.1"/>
    <property type="molecule type" value="Genomic_DNA"/>
</dbReference>
<evidence type="ECO:0008006" key="4">
    <source>
        <dbReference type="Google" id="ProtNLM"/>
    </source>
</evidence>
<organism evidence="2 3">
    <name type="scientific">Castellaniella defragrans</name>
    <name type="common">Alcaligenes defragrans</name>
    <dbReference type="NCBI Taxonomy" id="75697"/>
    <lineage>
        <taxon>Bacteria</taxon>
        <taxon>Pseudomonadati</taxon>
        <taxon>Pseudomonadota</taxon>
        <taxon>Betaproteobacteria</taxon>
        <taxon>Burkholderiales</taxon>
        <taxon>Alcaligenaceae</taxon>
        <taxon>Castellaniella</taxon>
    </lineage>
</organism>
<evidence type="ECO:0000256" key="1">
    <source>
        <dbReference type="SAM" id="SignalP"/>
    </source>
</evidence>
<dbReference type="NCBIfam" id="TIGR01409">
    <property type="entry name" value="TAT_signal_seq"/>
    <property type="match status" value="1"/>
</dbReference>
<dbReference type="PROSITE" id="PS51318">
    <property type="entry name" value="TAT"/>
    <property type="match status" value="1"/>
</dbReference>
<comment type="caution">
    <text evidence="2">The sequence shown here is derived from an EMBL/GenBank/DDBJ whole genome shotgun (WGS) entry which is preliminary data.</text>
</comment>
<dbReference type="InterPro" id="IPR006311">
    <property type="entry name" value="TAT_signal"/>
</dbReference>
<dbReference type="InterPro" id="IPR019546">
    <property type="entry name" value="TAT_signal_bac_arc"/>
</dbReference>
<feature type="chain" id="PRO_5030692426" description="Twin-arginine translocation signal domain-containing protein" evidence="1">
    <location>
        <begin position="27"/>
        <end position="98"/>
    </location>
</feature>
<keyword evidence="1" id="KW-0732">Signal</keyword>
<sequence length="98" mass="10380">MNSQRRRFMQACGAASAMMLPGLAGASRLPGPDAHSSAGPSPAQIEKSIKAGFGGGFSVRSHRCDGRLVHADIQHAGTCYRVVSQDLFDWHVVATTRA</sequence>